<dbReference type="EMBL" id="CP134880">
    <property type="protein sequence ID" value="WNM28526.1"/>
    <property type="molecule type" value="Genomic_DNA"/>
</dbReference>
<evidence type="ECO:0000256" key="1">
    <source>
        <dbReference type="ARBA" id="ARBA00004429"/>
    </source>
</evidence>
<dbReference type="RefSeq" id="WP_313545003.1">
    <property type="nucleotide sequence ID" value="NZ_CP134880.1"/>
</dbReference>
<feature type="transmembrane region" description="Helical" evidence="8">
    <location>
        <begin position="307"/>
        <end position="325"/>
    </location>
</feature>
<dbReference type="GO" id="GO:0015528">
    <property type="term" value="F:lactose:proton symporter activity"/>
    <property type="evidence" value="ECO:0007669"/>
    <property type="project" value="TreeGrafter"/>
</dbReference>
<dbReference type="Gene3D" id="1.20.1250.20">
    <property type="entry name" value="MFS general substrate transporter like domains"/>
    <property type="match status" value="2"/>
</dbReference>
<accession>A0AA96FHG0</accession>
<keyword evidence="2" id="KW-0813">Transport</keyword>
<evidence type="ECO:0000256" key="8">
    <source>
        <dbReference type="SAM" id="Phobius"/>
    </source>
</evidence>
<dbReference type="Proteomes" id="UP001303408">
    <property type="component" value="Chromosome"/>
</dbReference>
<dbReference type="SUPFAM" id="SSF103473">
    <property type="entry name" value="MFS general substrate transporter"/>
    <property type="match status" value="1"/>
</dbReference>
<feature type="domain" description="Major facilitator superfamily (MFS) profile" evidence="9">
    <location>
        <begin position="25"/>
        <end position="419"/>
    </location>
</feature>
<feature type="transmembrane region" description="Helical" evidence="8">
    <location>
        <begin position="364"/>
        <end position="388"/>
    </location>
</feature>
<name>A0AA96FHG0_9MICO</name>
<evidence type="ECO:0000256" key="2">
    <source>
        <dbReference type="ARBA" id="ARBA00022448"/>
    </source>
</evidence>
<dbReference type="Pfam" id="PF01306">
    <property type="entry name" value="LacY_symp"/>
    <property type="match status" value="1"/>
</dbReference>
<dbReference type="PANTHER" id="PTHR23522:SF10">
    <property type="entry name" value="3-PHENYLPROPIONIC ACID TRANSPORTER-RELATED"/>
    <property type="match status" value="1"/>
</dbReference>
<keyword evidence="6 8" id="KW-1133">Transmembrane helix</keyword>
<dbReference type="GO" id="GO:0005886">
    <property type="term" value="C:plasma membrane"/>
    <property type="evidence" value="ECO:0007669"/>
    <property type="project" value="UniProtKB-SubCell"/>
</dbReference>
<comment type="subcellular location">
    <subcellularLocation>
        <location evidence="1">Cell inner membrane</location>
        <topology evidence="1">Multi-pass membrane protein</topology>
    </subcellularLocation>
</comment>
<dbReference type="PANTHER" id="PTHR23522">
    <property type="entry name" value="BLL5896 PROTEIN"/>
    <property type="match status" value="1"/>
</dbReference>
<dbReference type="KEGG" id="dcp:RN607_05845"/>
<keyword evidence="4" id="KW-0997">Cell inner membrane</keyword>
<proteinExistence type="predicted"/>
<keyword evidence="3" id="KW-1003">Cell membrane</keyword>
<sequence>MSSENTALEATRTEPSVLDSLKRSVVWNYGGTFFFYFFGWQLVFTFMGLWLKAEGMNSTNIGLVSTVMALVAMGLQPIYGYTQDRLGFRKPLYSFVVVCAALMGPFFQFVFKPLIGVDETLAAVVGGVYLSLVLMSGVSVVEAFNERASRANGFEYGHARLFGSLGGATASLVGGVIYAGNPDNVWWAASLAALVLGVLLFLAKVPHQAPEGHRSEADASAHKVSKATVLRLLKDRSFLGFVVLMFGTAALYDVFDQQYAIYFSEHVLHGDPETLFSRVVFIQILCEAVVMVFTPWIVNRIGAKRGLQIFAGILVLRVLGSAFVTTTEALIAWRLLAAIEMPFMLVSVMKYITRMFDVKISATAYTLGFGFAKALGVAVFSLTFGYAYDTIGFSSAYVVMAISIALITGVASLLMGDDKGREAPTGELADGADDEEAAPVGV</sequence>
<evidence type="ECO:0000313" key="10">
    <source>
        <dbReference type="EMBL" id="WNM28526.1"/>
    </source>
</evidence>
<keyword evidence="5 8" id="KW-0812">Transmembrane</keyword>
<feature type="transmembrane region" description="Helical" evidence="8">
    <location>
        <begin position="185"/>
        <end position="205"/>
    </location>
</feature>
<dbReference type="NCBIfam" id="TIGR00882">
    <property type="entry name" value="2A0105"/>
    <property type="match status" value="1"/>
</dbReference>
<dbReference type="InterPro" id="IPR020846">
    <property type="entry name" value="MFS_dom"/>
</dbReference>
<feature type="transmembrane region" description="Helical" evidence="8">
    <location>
        <begin position="161"/>
        <end position="179"/>
    </location>
</feature>
<evidence type="ECO:0000256" key="6">
    <source>
        <dbReference type="ARBA" id="ARBA00022989"/>
    </source>
</evidence>
<evidence type="ECO:0000259" key="9">
    <source>
        <dbReference type="PROSITE" id="PS50850"/>
    </source>
</evidence>
<evidence type="ECO:0000256" key="5">
    <source>
        <dbReference type="ARBA" id="ARBA00022692"/>
    </source>
</evidence>
<dbReference type="PROSITE" id="PS50850">
    <property type="entry name" value="MFS"/>
    <property type="match status" value="1"/>
</dbReference>
<protein>
    <submittedName>
        <fullName evidence="10">Oligosaccharide MFS transporter</fullName>
    </submittedName>
</protein>
<evidence type="ECO:0000256" key="3">
    <source>
        <dbReference type="ARBA" id="ARBA00022475"/>
    </source>
</evidence>
<dbReference type="PRINTS" id="PR00174">
    <property type="entry name" value="LACYSMPORT"/>
</dbReference>
<evidence type="ECO:0000256" key="4">
    <source>
        <dbReference type="ARBA" id="ARBA00022519"/>
    </source>
</evidence>
<feature type="transmembrane region" description="Helical" evidence="8">
    <location>
        <begin position="238"/>
        <end position="255"/>
    </location>
</feature>
<dbReference type="InterPro" id="IPR000576">
    <property type="entry name" value="LacY/RafB_perm_fam"/>
</dbReference>
<feature type="transmembrane region" description="Helical" evidence="8">
    <location>
        <begin position="26"/>
        <end position="49"/>
    </location>
</feature>
<reference evidence="10" key="1">
    <citation type="submission" date="2023-09" db="EMBL/GenBank/DDBJ databases">
        <title>Demequina sp. a novel bacteria isolated from Capsicum annuum.</title>
        <authorList>
            <person name="Humaira Z."/>
            <person name="Lee J."/>
            <person name="Cho D."/>
        </authorList>
    </citation>
    <scope>NUCLEOTIDE SEQUENCE</scope>
    <source>
        <strain evidence="10">PMTSA13</strain>
    </source>
</reference>
<feature type="transmembrane region" description="Helical" evidence="8">
    <location>
        <begin position="331"/>
        <end position="352"/>
    </location>
</feature>
<organism evidence="10">
    <name type="scientific">Demequina capsici</name>
    <dbReference type="NCBI Taxonomy" id="3075620"/>
    <lineage>
        <taxon>Bacteria</taxon>
        <taxon>Bacillati</taxon>
        <taxon>Actinomycetota</taxon>
        <taxon>Actinomycetes</taxon>
        <taxon>Micrococcales</taxon>
        <taxon>Demequinaceae</taxon>
        <taxon>Demequina</taxon>
    </lineage>
</organism>
<feature type="transmembrane region" description="Helical" evidence="8">
    <location>
        <begin position="92"/>
        <end position="115"/>
    </location>
</feature>
<feature type="transmembrane region" description="Helical" evidence="8">
    <location>
        <begin position="61"/>
        <end position="80"/>
    </location>
</feature>
<feature type="transmembrane region" description="Helical" evidence="8">
    <location>
        <begin position="275"/>
        <end position="298"/>
    </location>
</feature>
<keyword evidence="7 8" id="KW-0472">Membrane</keyword>
<dbReference type="AlphaFoldDB" id="A0AA96FHG0"/>
<dbReference type="GO" id="GO:0030395">
    <property type="term" value="F:lactose binding"/>
    <property type="evidence" value="ECO:0007669"/>
    <property type="project" value="TreeGrafter"/>
</dbReference>
<feature type="transmembrane region" description="Helical" evidence="8">
    <location>
        <begin position="121"/>
        <end position="141"/>
    </location>
</feature>
<dbReference type="InterPro" id="IPR036259">
    <property type="entry name" value="MFS_trans_sf"/>
</dbReference>
<evidence type="ECO:0000256" key="7">
    <source>
        <dbReference type="ARBA" id="ARBA00023136"/>
    </source>
</evidence>
<feature type="transmembrane region" description="Helical" evidence="8">
    <location>
        <begin position="394"/>
        <end position="414"/>
    </location>
</feature>
<gene>
    <name evidence="10" type="ORF">RN607_05845</name>
</gene>